<dbReference type="RefSeq" id="WP_015929598.1">
    <property type="nucleotide sequence ID" value="NC_011894.1"/>
</dbReference>
<evidence type="ECO:0000313" key="1">
    <source>
        <dbReference type="EMBL" id="ACL57924.1"/>
    </source>
</evidence>
<protein>
    <recommendedName>
        <fullName evidence="3">DUF4347 domain-containing protein</fullName>
    </recommendedName>
</protein>
<evidence type="ECO:0008006" key="3">
    <source>
        <dbReference type="Google" id="ProtNLM"/>
    </source>
</evidence>
<accession>B8II55</accession>
<dbReference type="AlphaFoldDB" id="B8II55"/>
<evidence type="ECO:0000313" key="2">
    <source>
        <dbReference type="Proteomes" id="UP000008207"/>
    </source>
</evidence>
<name>B8II55_METNO</name>
<reference evidence="1 2" key="1">
    <citation type="submission" date="2009-01" db="EMBL/GenBank/DDBJ databases">
        <title>Complete sequence of chromosome of Methylobacterium nodulans ORS 2060.</title>
        <authorList>
            <consortium name="US DOE Joint Genome Institute"/>
            <person name="Lucas S."/>
            <person name="Copeland A."/>
            <person name="Lapidus A."/>
            <person name="Glavina del Rio T."/>
            <person name="Dalin E."/>
            <person name="Tice H."/>
            <person name="Bruce D."/>
            <person name="Goodwin L."/>
            <person name="Pitluck S."/>
            <person name="Sims D."/>
            <person name="Brettin T."/>
            <person name="Detter J.C."/>
            <person name="Han C."/>
            <person name="Larimer F."/>
            <person name="Land M."/>
            <person name="Hauser L."/>
            <person name="Kyrpides N."/>
            <person name="Ivanova N."/>
            <person name="Marx C.J."/>
            <person name="Richardson P."/>
        </authorList>
    </citation>
    <scope>NUCLEOTIDE SEQUENCE [LARGE SCALE GENOMIC DNA]</scope>
    <source>
        <strain evidence="2">LMG 21967 / CNCM I-2342 / ORS 2060</strain>
    </source>
</reference>
<dbReference type="OrthoDB" id="7262265at2"/>
<keyword evidence="2" id="KW-1185">Reference proteome</keyword>
<dbReference type="Proteomes" id="UP000008207">
    <property type="component" value="Chromosome"/>
</dbReference>
<dbReference type="KEGG" id="mno:Mnod_2974"/>
<dbReference type="EMBL" id="CP001349">
    <property type="protein sequence ID" value="ACL57924.1"/>
    <property type="molecule type" value="Genomic_DNA"/>
</dbReference>
<sequence length="174" mass="19025">MIKIDQPAMALNSHDVPQPWYKMENTRIVTPDVGARDLLNNVASVLADFRSRFPGRRRTLVINCHGAMDQPLLDIGKGIRKADAVHFGLIAPYVDEILIAACFAGSHLDFMGAIAKNAKATVKAGVQKQYTNYSDSKDKPCLAYFPPGFIDDWDGPLMTFNGFGSLANIENAGP</sequence>
<organism evidence="1 2">
    <name type="scientific">Methylobacterium nodulans (strain LMG 21967 / CNCM I-2342 / ORS 2060)</name>
    <dbReference type="NCBI Taxonomy" id="460265"/>
    <lineage>
        <taxon>Bacteria</taxon>
        <taxon>Pseudomonadati</taxon>
        <taxon>Pseudomonadota</taxon>
        <taxon>Alphaproteobacteria</taxon>
        <taxon>Hyphomicrobiales</taxon>
        <taxon>Methylobacteriaceae</taxon>
        <taxon>Methylobacterium</taxon>
    </lineage>
</organism>
<gene>
    <name evidence="1" type="ordered locus">Mnod_2974</name>
</gene>
<proteinExistence type="predicted"/>
<dbReference type="HOGENOM" id="CLU_1538304_0_0_5"/>